<dbReference type="InterPro" id="IPR017853">
    <property type="entry name" value="GH"/>
</dbReference>
<keyword evidence="5" id="KW-0326">Glycosidase</keyword>
<feature type="active site" description="Proton donor" evidence="6">
    <location>
        <position position="283"/>
    </location>
</feature>
<organism evidence="9 10">
    <name type="scientific">Fervidobacterium pennivorans</name>
    <dbReference type="NCBI Taxonomy" id="93466"/>
    <lineage>
        <taxon>Bacteria</taxon>
        <taxon>Thermotogati</taxon>
        <taxon>Thermotogota</taxon>
        <taxon>Thermotogae</taxon>
        <taxon>Thermotogales</taxon>
        <taxon>Fervidobacteriaceae</taxon>
        <taxon>Fervidobacterium</taxon>
    </lineage>
</organism>
<dbReference type="GO" id="GO:0004563">
    <property type="term" value="F:beta-N-acetylhexosaminidase activity"/>
    <property type="evidence" value="ECO:0007669"/>
    <property type="project" value="UniProtKB-EC"/>
</dbReference>
<dbReference type="InterPro" id="IPR015882">
    <property type="entry name" value="HEX_bac_N"/>
</dbReference>
<evidence type="ECO:0000313" key="10">
    <source>
        <dbReference type="Proteomes" id="UP000077096"/>
    </source>
</evidence>
<dbReference type="EMBL" id="CP011393">
    <property type="protein sequence ID" value="ANE40750.1"/>
    <property type="molecule type" value="Genomic_DNA"/>
</dbReference>
<dbReference type="KEGG" id="fng:JM64_00965"/>
<evidence type="ECO:0000256" key="2">
    <source>
        <dbReference type="ARBA" id="ARBA00006285"/>
    </source>
</evidence>
<dbReference type="Pfam" id="PF02838">
    <property type="entry name" value="Glyco_hydro_20b"/>
    <property type="match status" value="1"/>
</dbReference>
<dbReference type="SUPFAM" id="SSF51445">
    <property type="entry name" value="(Trans)glycosidases"/>
    <property type="match status" value="1"/>
</dbReference>
<evidence type="ECO:0000256" key="3">
    <source>
        <dbReference type="ARBA" id="ARBA00012663"/>
    </source>
</evidence>
<keyword evidence="4 9" id="KW-0378">Hydrolase</keyword>
<evidence type="ECO:0000256" key="1">
    <source>
        <dbReference type="ARBA" id="ARBA00001231"/>
    </source>
</evidence>
<dbReference type="GO" id="GO:0016020">
    <property type="term" value="C:membrane"/>
    <property type="evidence" value="ECO:0007669"/>
    <property type="project" value="TreeGrafter"/>
</dbReference>
<evidence type="ECO:0000256" key="5">
    <source>
        <dbReference type="ARBA" id="ARBA00023295"/>
    </source>
</evidence>
<protein>
    <recommendedName>
        <fullName evidence="3">beta-N-acetylhexosaminidase</fullName>
        <ecNumber evidence="3">3.2.1.52</ecNumber>
    </recommendedName>
</protein>
<dbReference type="AlphaFoldDB" id="A0A172T183"/>
<dbReference type="GO" id="GO:0005975">
    <property type="term" value="P:carbohydrate metabolic process"/>
    <property type="evidence" value="ECO:0007669"/>
    <property type="project" value="InterPro"/>
</dbReference>
<dbReference type="EC" id="3.2.1.52" evidence="3"/>
<accession>A0A172T183</accession>
<comment type="similarity">
    <text evidence="2">Belongs to the glycosyl hydrolase 20 family.</text>
</comment>
<dbReference type="Pfam" id="PF00728">
    <property type="entry name" value="Glyco_hydro_20"/>
    <property type="match status" value="1"/>
</dbReference>
<comment type="catalytic activity">
    <reaction evidence="1">
        <text>Hydrolysis of terminal non-reducing N-acetyl-D-hexosamine residues in N-acetyl-beta-D-hexosaminides.</text>
        <dbReference type="EC" id="3.2.1.52"/>
    </reaction>
</comment>
<proteinExistence type="inferred from homology"/>
<dbReference type="Gene3D" id="3.20.20.80">
    <property type="entry name" value="Glycosidases"/>
    <property type="match status" value="1"/>
</dbReference>
<name>A0A172T183_FERPE</name>
<evidence type="ECO:0000256" key="4">
    <source>
        <dbReference type="ARBA" id="ARBA00022801"/>
    </source>
</evidence>
<dbReference type="InterPro" id="IPR015883">
    <property type="entry name" value="Glyco_hydro_20_cat"/>
</dbReference>
<evidence type="ECO:0000256" key="6">
    <source>
        <dbReference type="PIRSR" id="PIRSR625705-1"/>
    </source>
</evidence>
<dbReference type="InterPro" id="IPR029018">
    <property type="entry name" value="Hex-like_dom2"/>
</dbReference>
<feature type="domain" description="Glycoside hydrolase family 20 catalytic" evidence="7">
    <location>
        <begin position="130"/>
        <end position="377"/>
    </location>
</feature>
<dbReference type="InterPro" id="IPR025705">
    <property type="entry name" value="Beta_hexosaminidase_sua/sub"/>
</dbReference>
<dbReference type="GO" id="GO:0030203">
    <property type="term" value="P:glycosaminoglycan metabolic process"/>
    <property type="evidence" value="ECO:0007669"/>
    <property type="project" value="TreeGrafter"/>
</dbReference>
<dbReference type="CDD" id="cd06565">
    <property type="entry name" value="GH20_GcnA-like"/>
    <property type="match status" value="1"/>
</dbReference>
<dbReference type="PATRIC" id="fig|93466.3.peg.235"/>
<dbReference type="SUPFAM" id="SSF55545">
    <property type="entry name" value="beta-N-acetylhexosaminidase-like domain"/>
    <property type="match status" value="1"/>
</dbReference>
<dbReference type="PRINTS" id="PR00738">
    <property type="entry name" value="GLHYDRLASE20"/>
</dbReference>
<reference evidence="9 10" key="1">
    <citation type="submission" date="2014-08" db="EMBL/GenBank/DDBJ databases">
        <title>Fervidobacterium pennivorans DYC genome.</title>
        <authorList>
            <person name="Wushke S."/>
        </authorList>
    </citation>
    <scope>NUCLEOTIDE SEQUENCE [LARGE SCALE GENOMIC DNA]</scope>
    <source>
        <strain evidence="9 10">DYC</strain>
    </source>
</reference>
<dbReference type="PANTHER" id="PTHR22600:SF57">
    <property type="entry name" value="BETA-N-ACETYLHEXOSAMINIDASE"/>
    <property type="match status" value="1"/>
</dbReference>
<dbReference type="OrthoDB" id="9763537at2"/>
<gene>
    <name evidence="9" type="ORF">JM64_00965</name>
</gene>
<evidence type="ECO:0000259" key="7">
    <source>
        <dbReference type="Pfam" id="PF00728"/>
    </source>
</evidence>
<evidence type="ECO:0000313" key="9">
    <source>
        <dbReference type="EMBL" id="ANE40750.1"/>
    </source>
</evidence>
<dbReference type="Proteomes" id="UP000077096">
    <property type="component" value="Chromosome"/>
</dbReference>
<dbReference type="PANTHER" id="PTHR22600">
    <property type="entry name" value="BETA-HEXOSAMINIDASE"/>
    <property type="match status" value="1"/>
</dbReference>
<evidence type="ECO:0000259" key="8">
    <source>
        <dbReference type="Pfam" id="PF02838"/>
    </source>
</evidence>
<sequence length="622" mass="72275">MGKELLLIPKPKMVRWTFERESGVTIPKNGFIYTTNEKIAKYLKEKEAVFKEYTIIKSTKGDEFVQLVVNPYIFPKKEGYRLTIDRNIIIIAHDEAGLFYGVQTLRQILRQISQFENKLPKLFIEDFPDYGNRGIMIDISRDRIPNLEVLKSIIGKLSELKINQVQLYMEHTFAYRGHEKVWKEYSALTHEEIIELDAFCKEHFIELVPNQNTFGHLSKWLIHDEYKHLAEAPDGYDTPWGGRYEYPFSISPLVPGSLDFVKELLGELLPNFSSEQVNIGCDETFDLGQGKSKELCEQYGKGKVYFDFLMKIYSIAKSYKKAVMFWGDIIENHPEFIPQLPKDMIAMVWGYEANHPFDEKCKLYSESGLSFYVCPGTSTWNAFIGRADNAIENIRNAIYNGYKHGAIGVLTTDWGDNGHPQHLPFSWIGFSMSAALSWNLAGITIEELLNSINFHIFETEKPLAEVIYRLGQLHNALPYTPNGTPYFYAFIFPDRFSQNEKLKEINEETLDKLRNELKEIKEDLCSMSLEDKHLENIIEQLVNNIEFANLGVQVLSFLKTYGSIESVPDNEWNEFDTELERVLKDYKRIWLKWNRPGGLEQSVFKLTRIRRVRNGDRRGLIF</sequence>
<dbReference type="Gene3D" id="3.30.379.10">
    <property type="entry name" value="Chitobiase/beta-hexosaminidase domain 2-like"/>
    <property type="match status" value="1"/>
</dbReference>
<feature type="domain" description="Beta-hexosaminidase bacterial type N-terminal" evidence="8">
    <location>
        <begin position="7"/>
        <end position="126"/>
    </location>
</feature>